<dbReference type="PROSITE" id="PS50885">
    <property type="entry name" value="HAMP"/>
    <property type="match status" value="1"/>
</dbReference>
<protein>
    <submittedName>
        <fullName evidence="9">Two-component system sensor histidine kinase YesM</fullName>
    </submittedName>
</protein>
<dbReference type="SUPFAM" id="SSF55874">
    <property type="entry name" value="ATPase domain of HSP90 chaperone/DNA topoisomerase II/histidine kinase"/>
    <property type="match status" value="1"/>
</dbReference>
<evidence type="ECO:0000313" key="10">
    <source>
        <dbReference type="Proteomes" id="UP000256977"/>
    </source>
</evidence>
<dbReference type="Pfam" id="PF06580">
    <property type="entry name" value="His_kinase"/>
    <property type="match status" value="1"/>
</dbReference>
<keyword evidence="7" id="KW-1133">Transmembrane helix</keyword>
<dbReference type="InterPro" id="IPR010559">
    <property type="entry name" value="Sig_transdc_His_kin_internal"/>
</dbReference>
<keyword evidence="10" id="KW-1185">Reference proteome</keyword>
<dbReference type="CDD" id="cd06225">
    <property type="entry name" value="HAMP"/>
    <property type="match status" value="1"/>
</dbReference>
<dbReference type="Pfam" id="PF02518">
    <property type="entry name" value="HATPase_c"/>
    <property type="match status" value="1"/>
</dbReference>
<evidence type="ECO:0000256" key="1">
    <source>
        <dbReference type="ARBA" id="ARBA00004651"/>
    </source>
</evidence>
<dbReference type="EMBL" id="QRDZ01000004">
    <property type="protein sequence ID" value="RED85509.1"/>
    <property type="molecule type" value="Genomic_DNA"/>
</dbReference>
<comment type="caution">
    <text evidence="9">The sequence shown here is derived from an EMBL/GenBank/DDBJ whole genome shotgun (WGS) entry which is preliminary data.</text>
</comment>
<dbReference type="Pfam" id="PF00672">
    <property type="entry name" value="HAMP"/>
    <property type="match status" value="1"/>
</dbReference>
<keyword evidence="4" id="KW-0808">Transferase</keyword>
<evidence type="ECO:0000256" key="3">
    <source>
        <dbReference type="ARBA" id="ARBA00022553"/>
    </source>
</evidence>
<evidence type="ECO:0000313" key="9">
    <source>
        <dbReference type="EMBL" id="RED85509.1"/>
    </source>
</evidence>
<accession>A0A3D9KGM6</accession>
<dbReference type="Gene3D" id="6.10.340.10">
    <property type="match status" value="1"/>
</dbReference>
<evidence type="ECO:0000256" key="6">
    <source>
        <dbReference type="ARBA" id="ARBA00023136"/>
    </source>
</evidence>
<keyword evidence="7" id="KW-0812">Transmembrane</keyword>
<name>A0A3D9KGM6_9BACL</name>
<comment type="subcellular location">
    <subcellularLocation>
        <location evidence="1">Cell membrane</location>
        <topology evidence="1">Multi-pass membrane protein</topology>
    </subcellularLocation>
</comment>
<evidence type="ECO:0000256" key="7">
    <source>
        <dbReference type="SAM" id="Phobius"/>
    </source>
</evidence>
<feature type="domain" description="HAMP" evidence="8">
    <location>
        <begin position="324"/>
        <end position="376"/>
    </location>
</feature>
<dbReference type="SMART" id="SM00304">
    <property type="entry name" value="HAMP"/>
    <property type="match status" value="1"/>
</dbReference>
<dbReference type="InterPro" id="IPR050640">
    <property type="entry name" value="Bact_2-comp_sensor_kinase"/>
</dbReference>
<evidence type="ECO:0000256" key="5">
    <source>
        <dbReference type="ARBA" id="ARBA00022777"/>
    </source>
</evidence>
<dbReference type="InterPro" id="IPR036890">
    <property type="entry name" value="HATPase_C_sf"/>
</dbReference>
<dbReference type="RefSeq" id="WP_181917541.1">
    <property type="nucleotide sequence ID" value="NZ_QRDZ01000004.1"/>
</dbReference>
<dbReference type="InterPro" id="IPR003660">
    <property type="entry name" value="HAMP_dom"/>
</dbReference>
<dbReference type="InterPro" id="IPR003594">
    <property type="entry name" value="HATPase_dom"/>
</dbReference>
<evidence type="ECO:0000259" key="8">
    <source>
        <dbReference type="PROSITE" id="PS50885"/>
    </source>
</evidence>
<reference evidence="9 10" key="1">
    <citation type="submission" date="2018-07" db="EMBL/GenBank/DDBJ databases">
        <title>Genomic Encyclopedia of Type Strains, Phase III (KMG-III): the genomes of soil and plant-associated and newly described type strains.</title>
        <authorList>
            <person name="Whitman W."/>
        </authorList>
    </citation>
    <scope>NUCLEOTIDE SEQUENCE [LARGE SCALE GENOMIC DNA]</scope>
    <source>
        <strain evidence="9 10">CECT 7287</strain>
    </source>
</reference>
<proteinExistence type="predicted"/>
<dbReference type="Gene3D" id="3.30.565.10">
    <property type="entry name" value="Histidine kinase-like ATPase, C-terminal domain"/>
    <property type="match status" value="1"/>
</dbReference>
<dbReference type="GO" id="GO:0000155">
    <property type="term" value="F:phosphorelay sensor kinase activity"/>
    <property type="evidence" value="ECO:0007669"/>
    <property type="project" value="InterPro"/>
</dbReference>
<evidence type="ECO:0000256" key="2">
    <source>
        <dbReference type="ARBA" id="ARBA00022475"/>
    </source>
</evidence>
<dbReference type="PANTHER" id="PTHR34220">
    <property type="entry name" value="SENSOR HISTIDINE KINASE YPDA"/>
    <property type="match status" value="1"/>
</dbReference>
<evidence type="ECO:0000256" key="4">
    <source>
        <dbReference type="ARBA" id="ARBA00022679"/>
    </source>
</evidence>
<dbReference type="SUPFAM" id="SSF158472">
    <property type="entry name" value="HAMP domain-like"/>
    <property type="match status" value="1"/>
</dbReference>
<dbReference type="GO" id="GO:0005886">
    <property type="term" value="C:plasma membrane"/>
    <property type="evidence" value="ECO:0007669"/>
    <property type="project" value="UniProtKB-SubCell"/>
</dbReference>
<keyword evidence="6 7" id="KW-0472">Membrane</keyword>
<feature type="transmembrane region" description="Helical" evidence="7">
    <location>
        <begin position="14"/>
        <end position="32"/>
    </location>
</feature>
<feature type="transmembrane region" description="Helical" evidence="7">
    <location>
        <begin position="303"/>
        <end position="323"/>
    </location>
</feature>
<gene>
    <name evidence="9" type="ORF">DFP98_104214</name>
</gene>
<dbReference type="Proteomes" id="UP000256977">
    <property type="component" value="Unassembled WGS sequence"/>
</dbReference>
<dbReference type="AlphaFoldDB" id="A0A3D9KGM6"/>
<keyword evidence="2" id="KW-1003">Cell membrane</keyword>
<sequence>MKLSLKALTIYPKLVLSFLLMIIPIYVSSLMMNRSGEEVVRKQISESMASRVHFYLTSLETEFSRLTRLKVEYVNDDDLLTLGTAAERMNDFERSRTILAVKSKLYLFKSTSPFVDNVKLYIPALGRSVIANDYDDSIPEDELDAMLEPDNMRSPVFEYEGKLMMTGVYPDAIYVNRKPVLAMGIELSKTEISRTLNSIVTGEQGGALLLGSDYRWNVPAGIGEELRSKFYEKLSEEEVGFETHDANLTATEEERITTGQFTLESGGESFFVAYERSVPLDTMLAVFVPTEKVLEPLDRHRDWIWTFSLIAGLLVVVFSYWIYRLIHWPIKLLVVSFRKVEKGDLGVRVTHRNRDEFGYLYGQFNHMVDRIQVLIHEVYEQQIRSQQSELKQLQSQINPHFFYNSFFILQGYVRMREYELADRMFHHLGSYFQFITRSGAETVPLGVEMKHAASYVEIQKIRFSGTIAVEWEDVPESWNRTVVPRLIVQPLIENAYVHGLENKTANGKLRIRIREETANELTIDVEDNGESLNEESLNRLRRSIETSDRAMETTGILNVHRRLRLKFGPGCGLSLSRSELGGLKARLTIRKNGDDGDDQIAYRR</sequence>
<organism evidence="9 10">
    <name type="scientific">Cohnella phaseoli</name>
    <dbReference type="NCBI Taxonomy" id="456490"/>
    <lineage>
        <taxon>Bacteria</taxon>
        <taxon>Bacillati</taxon>
        <taxon>Bacillota</taxon>
        <taxon>Bacilli</taxon>
        <taxon>Bacillales</taxon>
        <taxon>Paenibacillaceae</taxon>
        <taxon>Cohnella</taxon>
    </lineage>
</organism>
<dbReference type="PANTHER" id="PTHR34220:SF7">
    <property type="entry name" value="SENSOR HISTIDINE KINASE YPDA"/>
    <property type="match status" value="1"/>
</dbReference>
<keyword evidence="3" id="KW-0597">Phosphoprotein</keyword>
<keyword evidence="5 9" id="KW-0418">Kinase</keyword>